<comment type="caution">
    <text evidence="1">The sequence shown here is derived from an EMBL/GenBank/DDBJ whole genome shotgun (WGS) entry which is preliminary data.</text>
</comment>
<reference evidence="1 2" key="1">
    <citation type="submission" date="2019-04" db="EMBL/GenBank/DDBJ databases">
        <title>Genome of a novel bacterium Candidatus Jettenia ecosi reconstructed from metagenome of an anammox bioreactor.</title>
        <authorList>
            <person name="Mardanov A.V."/>
            <person name="Beletsky A.V."/>
            <person name="Ravin N.V."/>
            <person name="Botchkova E.A."/>
            <person name="Litti Y.V."/>
            <person name="Nozhevnikova A.N."/>
        </authorList>
    </citation>
    <scope>NUCLEOTIDE SEQUENCE [LARGE SCALE GENOMIC DNA]</scope>
    <source>
        <strain evidence="1">J2</strain>
    </source>
</reference>
<sequence length="50" mass="5740">MGILYPFSCFLPHAEFPIKTFGNDRKDYLRLCKSNTGVFSHNQGEHEVPP</sequence>
<gene>
    <name evidence="1" type="ORF">JETT_1314</name>
</gene>
<proteinExistence type="predicted"/>
<dbReference type="EMBL" id="SULG01000021">
    <property type="protein sequence ID" value="TLD42380.1"/>
    <property type="molecule type" value="Genomic_DNA"/>
</dbReference>
<evidence type="ECO:0000313" key="1">
    <source>
        <dbReference type="EMBL" id="TLD42380.1"/>
    </source>
</evidence>
<accession>A0A533QP90</accession>
<protein>
    <submittedName>
        <fullName evidence="1">Uncharacterized protein</fullName>
    </submittedName>
</protein>
<dbReference type="AlphaFoldDB" id="A0A533QP90"/>
<dbReference type="Proteomes" id="UP000319783">
    <property type="component" value="Unassembled WGS sequence"/>
</dbReference>
<evidence type="ECO:0000313" key="2">
    <source>
        <dbReference type="Proteomes" id="UP000319783"/>
    </source>
</evidence>
<name>A0A533QP90_9BACT</name>
<organism evidence="1 2">
    <name type="scientific">Candidatus Jettenia ecosi</name>
    <dbReference type="NCBI Taxonomy" id="2494326"/>
    <lineage>
        <taxon>Bacteria</taxon>
        <taxon>Pseudomonadati</taxon>
        <taxon>Planctomycetota</taxon>
        <taxon>Candidatus Brocadiia</taxon>
        <taxon>Candidatus Brocadiales</taxon>
        <taxon>Candidatus Brocadiaceae</taxon>
        <taxon>Candidatus Jettenia</taxon>
    </lineage>
</organism>